<evidence type="ECO:0000313" key="10">
    <source>
        <dbReference type="Proteomes" id="UP000005096"/>
    </source>
</evidence>
<dbReference type="STRING" id="584708.Apau_1042"/>
<evidence type="ECO:0000256" key="4">
    <source>
        <dbReference type="ARBA" id="ARBA00022980"/>
    </source>
</evidence>
<dbReference type="HAMAP" id="MF_00503">
    <property type="entry name" value="Ribosomal_bL9"/>
    <property type="match status" value="1"/>
</dbReference>
<dbReference type="GO" id="GO:1990904">
    <property type="term" value="C:ribonucleoprotein complex"/>
    <property type="evidence" value="ECO:0007669"/>
    <property type="project" value="UniProtKB-KW"/>
</dbReference>
<dbReference type="Proteomes" id="UP000005096">
    <property type="component" value="Chromosome"/>
</dbReference>
<dbReference type="InterPro" id="IPR020594">
    <property type="entry name" value="Ribosomal_bL9_bac/chp"/>
</dbReference>
<evidence type="ECO:0000313" key="9">
    <source>
        <dbReference type="EMBL" id="EFQ23469.1"/>
    </source>
</evidence>
<dbReference type="NCBIfam" id="TIGR00158">
    <property type="entry name" value="L9"/>
    <property type="match status" value="1"/>
</dbReference>
<evidence type="ECO:0000259" key="8">
    <source>
        <dbReference type="PROSITE" id="PS00651"/>
    </source>
</evidence>
<keyword evidence="4 7" id="KW-0689">Ribosomal protein</keyword>
<dbReference type="PROSITE" id="PS00651">
    <property type="entry name" value="RIBOSOMAL_L9"/>
    <property type="match status" value="1"/>
</dbReference>
<dbReference type="eggNOG" id="COG0359">
    <property type="taxonomic scope" value="Bacteria"/>
</dbReference>
<dbReference type="InterPro" id="IPR020069">
    <property type="entry name" value="Ribosomal_bL9_C"/>
</dbReference>
<evidence type="ECO:0000256" key="5">
    <source>
        <dbReference type="ARBA" id="ARBA00023274"/>
    </source>
</evidence>
<keyword evidence="3 7" id="KW-0694">RNA-binding</keyword>
<evidence type="ECO:0000256" key="2">
    <source>
        <dbReference type="ARBA" id="ARBA00022730"/>
    </source>
</evidence>
<dbReference type="InterPro" id="IPR036935">
    <property type="entry name" value="Ribosomal_bL9_N_sf"/>
</dbReference>
<feature type="domain" description="Ribosomal protein L9" evidence="8">
    <location>
        <begin position="13"/>
        <end position="40"/>
    </location>
</feature>
<dbReference type="OrthoDB" id="9788336at2"/>
<protein>
    <recommendedName>
        <fullName evidence="6 7">Large ribosomal subunit protein bL9</fullName>
    </recommendedName>
</protein>
<dbReference type="InterPro" id="IPR000244">
    <property type="entry name" value="Ribosomal_bL9"/>
</dbReference>
<dbReference type="RefSeq" id="WP_006300652.1">
    <property type="nucleotide sequence ID" value="NZ_CM001022.1"/>
</dbReference>
<gene>
    <name evidence="7" type="primary">rplI</name>
    <name evidence="9" type="ORF">Apau_1042</name>
</gene>
<evidence type="ECO:0000256" key="3">
    <source>
        <dbReference type="ARBA" id="ARBA00022884"/>
    </source>
</evidence>
<dbReference type="InterPro" id="IPR020070">
    <property type="entry name" value="Ribosomal_bL9_N"/>
</dbReference>
<proteinExistence type="inferred from homology"/>
<dbReference type="Gene3D" id="3.10.430.100">
    <property type="entry name" value="Ribosomal protein L9, C-terminal domain"/>
    <property type="match status" value="1"/>
</dbReference>
<evidence type="ECO:0000256" key="7">
    <source>
        <dbReference type="HAMAP-Rule" id="MF_00503"/>
    </source>
</evidence>
<dbReference type="GO" id="GO:0006412">
    <property type="term" value="P:translation"/>
    <property type="evidence" value="ECO:0007669"/>
    <property type="project" value="UniProtKB-UniRule"/>
</dbReference>
<organism evidence="9 10">
    <name type="scientific">Aminomonas paucivorans DSM 12260</name>
    <dbReference type="NCBI Taxonomy" id="584708"/>
    <lineage>
        <taxon>Bacteria</taxon>
        <taxon>Thermotogati</taxon>
        <taxon>Synergistota</taxon>
        <taxon>Synergistia</taxon>
        <taxon>Synergistales</taxon>
        <taxon>Synergistaceae</taxon>
        <taxon>Aminomonas</taxon>
    </lineage>
</organism>
<dbReference type="Pfam" id="PF01281">
    <property type="entry name" value="Ribosomal_L9_N"/>
    <property type="match status" value="1"/>
</dbReference>
<keyword evidence="2 7" id="KW-0699">rRNA-binding</keyword>
<keyword evidence="5 7" id="KW-0687">Ribonucleoprotein</keyword>
<comment type="similarity">
    <text evidence="1 7">Belongs to the bacterial ribosomal protein bL9 family.</text>
</comment>
<sequence length="148" mass="15853">MKVILKQDVSKLGKKGDLLEVSDGYARNFLFPRGLADEATGGKVRALEDHRKAAQVKEDRLAAQAREQAKALGGKRVALSVNAGEGGRLFGSVTNQQVADAVAAQLGVKVDKREIRLEAVKQVGVYPLKIRLHPGVEAELTVSVEAQA</sequence>
<dbReference type="Pfam" id="PF03948">
    <property type="entry name" value="Ribosomal_L9_C"/>
    <property type="match status" value="1"/>
</dbReference>
<dbReference type="PaxDb" id="584708-Apau_1042"/>
<comment type="function">
    <text evidence="7">Binds to the 23S rRNA.</text>
</comment>
<dbReference type="InterPro" id="IPR036791">
    <property type="entry name" value="Ribosomal_bL9_C_sf"/>
</dbReference>
<dbReference type="PANTHER" id="PTHR21368">
    <property type="entry name" value="50S RIBOSOMAL PROTEIN L9"/>
    <property type="match status" value="1"/>
</dbReference>
<dbReference type="Gene3D" id="3.40.5.10">
    <property type="entry name" value="Ribosomal protein L9, N-terminal domain"/>
    <property type="match status" value="1"/>
</dbReference>
<dbReference type="HOGENOM" id="CLU_078938_3_0_0"/>
<keyword evidence="10" id="KW-1185">Reference proteome</keyword>
<dbReference type="SUPFAM" id="SSF55658">
    <property type="entry name" value="L9 N-domain-like"/>
    <property type="match status" value="1"/>
</dbReference>
<dbReference type="SUPFAM" id="SSF55653">
    <property type="entry name" value="Ribosomal protein L9 C-domain"/>
    <property type="match status" value="1"/>
</dbReference>
<dbReference type="EMBL" id="CM001022">
    <property type="protein sequence ID" value="EFQ23469.1"/>
    <property type="molecule type" value="Genomic_DNA"/>
</dbReference>
<dbReference type="GO" id="GO:0003735">
    <property type="term" value="F:structural constituent of ribosome"/>
    <property type="evidence" value="ECO:0007669"/>
    <property type="project" value="InterPro"/>
</dbReference>
<evidence type="ECO:0000256" key="6">
    <source>
        <dbReference type="ARBA" id="ARBA00035292"/>
    </source>
</evidence>
<accession>E3CX19</accession>
<name>E3CX19_9BACT</name>
<dbReference type="GO" id="GO:0005840">
    <property type="term" value="C:ribosome"/>
    <property type="evidence" value="ECO:0007669"/>
    <property type="project" value="UniProtKB-KW"/>
</dbReference>
<reference evidence="9 10" key="1">
    <citation type="journal article" date="2010" name="Stand. Genomic Sci.">
        <title>Non-contiguous finished genome sequence of Aminomonas paucivorans type strain (GLU-3).</title>
        <authorList>
            <person name="Pitluck S."/>
            <person name="Yasawong M."/>
            <person name="Held B."/>
            <person name="Lapidus A."/>
            <person name="Nolan M."/>
            <person name="Copeland A."/>
            <person name="Lucas S."/>
            <person name="Del Rio T.G."/>
            <person name="Tice H."/>
            <person name="Cheng J.F."/>
            <person name="Chertkov O."/>
            <person name="Goodwin L."/>
            <person name="Tapia R."/>
            <person name="Han C."/>
            <person name="Liolios K."/>
            <person name="Ivanova N."/>
            <person name="Mavromatis K."/>
            <person name="Ovchinnikova G."/>
            <person name="Pati A."/>
            <person name="Chen A."/>
            <person name="Palaniappan K."/>
            <person name="Land M."/>
            <person name="Hauser L."/>
            <person name="Chang Y.J."/>
            <person name="Jeffries C.D."/>
            <person name="Pukall R."/>
            <person name="Spring S."/>
            <person name="Rohde M."/>
            <person name="Sikorski J."/>
            <person name="Goker M."/>
            <person name="Woyke T."/>
            <person name="Bristow J."/>
            <person name="Eisen J.A."/>
            <person name="Markowitz V."/>
            <person name="Hugenholtz P."/>
            <person name="Kyrpides N.C."/>
            <person name="Klenk H.P."/>
        </authorList>
    </citation>
    <scope>NUCLEOTIDE SEQUENCE [LARGE SCALE GENOMIC DNA]</scope>
    <source>
        <strain evidence="9 10">DSM 12260</strain>
    </source>
</reference>
<evidence type="ECO:0000256" key="1">
    <source>
        <dbReference type="ARBA" id="ARBA00010605"/>
    </source>
</evidence>
<dbReference type="AlphaFoldDB" id="E3CX19"/>
<dbReference type="GO" id="GO:0019843">
    <property type="term" value="F:rRNA binding"/>
    <property type="evidence" value="ECO:0007669"/>
    <property type="project" value="UniProtKB-UniRule"/>
</dbReference>
<dbReference type="InterPro" id="IPR009027">
    <property type="entry name" value="Ribosomal_bL9/RNase_H1_N"/>
</dbReference>